<evidence type="ECO:0000313" key="2">
    <source>
        <dbReference type="EMBL" id="VDH03007.1"/>
    </source>
</evidence>
<evidence type="ECO:0000256" key="1">
    <source>
        <dbReference type="SAM" id="MobiDB-lite"/>
    </source>
</evidence>
<feature type="region of interest" description="Disordered" evidence="1">
    <location>
        <begin position="45"/>
        <end position="83"/>
    </location>
</feature>
<evidence type="ECO:0000313" key="3">
    <source>
        <dbReference type="Proteomes" id="UP000270205"/>
    </source>
</evidence>
<feature type="compositionally biased region" description="Basic and acidic residues" evidence="1">
    <location>
        <begin position="53"/>
        <end position="63"/>
    </location>
</feature>
<dbReference type="EMBL" id="UYIV01000001">
    <property type="protein sequence ID" value="VDH03007.1"/>
    <property type="molecule type" value="Genomic_DNA"/>
</dbReference>
<organism evidence="2 3">
    <name type="scientific">Bergeyella zoohelcum</name>
    <dbReference type="NCBI Taxonomy" id="1015"/>
    <lineage>
        <taxon>Bacteria</taxon>
        <taxon>Pseudomonadati</taxon>
        <taxon>Bacteroidota</taxon>
        <taxon>Flavobacteriia</taxon>
        <taxon>Flavobacteriales</taxon>
        <taxon>Weeksellaceae</taxon>
        <taxon>Bergeyella</taxon>
    </lineage>
</organism>
<reference evidence="2 3" key="1">
    <citation type="submission" date="2018-11" db="EMBL/GenBank/DDBJ databases">
        <authorList>
            <consortium name="Pathogen Informatics"/>
        </authorList>
    </citation>
    <scope>NUCLEOTIDE SEQUENCE [LARGE SCALE GENOMIC DNA]</scope>
    <source>
        <strain evidence="2 3">NCTC12929</strain>
    </source>
</reference>
<accession>A0A7Z8YLS2</accession>
<gene>
    <name evidence="2" type="ORF">NCTC12929_00374</name>
</gene>
<dbReference type="RefSeq" id="WP_125150582.1">
    <property type="nucleotide sequence ID" value="NZ_UYIV01000001.1"/>
</dbReference>
<name>A0A7Z8YLS2_9FLAO</name>
<proteinExistence type="predicted"/>
<protein>
    <submittedName>
        <fullName evidence="2">Uncharacterized protein</fullName>
    </submittedName>
</protein>
<dbReference type="AlphaFoldDB" id="A0A7Z8YLS2"/>
<comment type="caution">
    <text evidence="2">The sequence shown here is derived from an EMBL/GenBank/DDBJ whole genome shotgun (WGS) entry which is preliminary data.</text>
</comment>
<dbReference type="Proteomes" id="UP000270205">
    <property type="component" value="Unassembled WGS sequence"/>
</dbReference>
<sequence>MENILEKIEKLSESESNTLVGGFSMAYSTDASTESFMANNCKSGNCKSGCKNKSKEKSKDKSKGNAPNSNCKAGGNCVKGCGG</sequence>